<feature type="region of interest" description="Disordered" evidence="1">
    <location>
        <begin position="117"/>
        <end position="184"/>
    </location>
</feature>
<feature type="compositionally biased region" description="Basic and acidic residues" evidence="1">
    <location>
        <begin position="140"/>
        <end position="154"/>
    </location>
</feature>
<dbReference type="EMBL" id="BART01024560">
    <property type="protein sequence ID" value="GAG90919.1"/>
    <property type="molecule type" value="Genomic_DNA"/>
</dbReference>
<comment type="caution">
    <text evidence="2">The sequence shown here is derived from an EMBL/GenBank/DDBJ whole genome shotgun (WGS) entry which is preliminary data.</text>
</comment>
<protein>
    <submittedName>
        <fullName evidence="2">Uncharacterized protein</fullName>
    </submittedName>
</protein>
<reference evidence="2" key="1">
    <citation type="journal article" date="2014" name="Front. Microbiol.">
        <title>High frequency of phylogenetically diverse reductive dehalogenase-homologous genes in deep subseafloor sedimentary metagenomes.</title>
        <authorList>
            <person name="Kawai M."/>
            <person name="Futagami T."/>
            <person name="Toyoda A."/>
            <person name="Takaki Y."/>
            <person name="Nishi S."/>
            <person name="Hori S."/>
            <person name="Arai W."/>
            <person name="Tsubouchi T."/>
            <person name="Morono Y."/>
            <person name="Uchiyama I."/>
            <person name="Ito T."/>
            <person name="Fujiyama A."/>
            <person name="Inagaki F."/>
            <person name="Takami H."/>
        </authorList>
    </citation>
    <scope>NUCLEOTIDE SEQUENCE</scope>
    <source>
        <strain evidence="2">Expedition CK06-06</strain>
    </source>
</reference>
<dbReference type="AlphaFoldDB" id="X1B5B5"/>
<name>X1B5B5_9ZZZZ</name>
<gene>
    <name evidence="2" type="ORF">S01H4_44317</name>
</gene>
<evidence type="ECO:0000313" key="2">
    <source>
        <dbReference type="EMBL" id="GAG90919.1"/>
    </source>
</evidence>
<accession>X1B5B5</accession>
<organism evidence="2">
    <name type="scientific">marine sediment metagenome</name>
    <dbReference type="NCBI Taxonomy" id="412755"/>
    <lineage>
        <taxon>unclassified sequences</taxon>
        <taxon>metagenomes</taxon>
        <taxon>ecological metagenomes</taxon>
    </lineage>
</organism>
<feature type="non-terminal residue" evidence="2">
    <location>
        <position position="184"/>
    </location>
</feature>
<proteinExistence type="predicted"/>
<evidence type="ECO:0000256" key="1">
    <source>
        <dbReference type="SAM" id="MobiDB-lite"/>
    </source>
</evidence>
<sequence>MEATLDFEMLKDTSVAEMVAEEATKELDGILDEVVNLAETIEDQKPVLDNMVADGEEAVDETDFAMQTGDYLELEVDLPMEATQPQTKTTPLADETESALDALIDAENEVMAALAKDAGVNDPGDSLLTVAGTDSEDTDTEKSLAEDSNTREESVCDAPAENTVSNETYDKLPAYNEQSSEDFL</sequence>